<keyword evidence="3" id="KW-1185">Reference proteome</keyword>
<dbReference type="InterPro" id="IPR024271">
    <property type="entry name" value="DUF3782"/>
</dbReference>
<dbReference type="PANTHER" id="PTHR38753">
    <property type="entry name" value="SLR1441 PROTEIN"/>
    <property type="match status" value="1"/>
</dbReference>
<organism evidence="2 3">
    <name type="scientific">Pseudanabaena cinerea FACHB-1277</name>
    <dbReference type="NCBI Taxonomy" id="2949581"/>
    <lineage>
        <taxon>Bacteria</taxon>
        <taxon>Bacillati</taxon>
        <taxon>Cyanobacteriota</taxon>
        <taxon>Cyanophyceae</taxon>
        <taxon>Pseudanabaenales</taxon>
        <taxon>Pseudanabaenaceae</taxon>
        <taxon>Pseudanabaena</taxon>
        <taxon>Pseudanabaena cinerea</taxon>
    </lineage>
</organism>
<dbReference type="Pfam" id="PF12644">
    <property type="entry name" value="DUF3782"/>
    <property type="match status" value="1"/>
</dbReference>
<name>A0A926UWB5_9CYAN</name>
<dbReference type="EMBL" id="JACJPY010000100">
    <property type="protein sequence ID" value="MBD2152370.1"/>
    <property type="molecule type" value="Genomic_DNA"/>
</dbReference>
<evidence type="ECO:0000256" key="1">
    <source>
        <dbReference type="SAM" id="MobiDB-lite"/>
    </source>
</evidence>
<reference evidence="2" key="2">
    <citation type="submission" date="2020-08" db="EMBL/GenBank/DDBJ databases">
        <authorList>
            <person name="Chen M."/>
            <person name="Teng W."/>
            <person name="Zhao L."/>
            <person name="Hu C."/>
            <person name="Zhou Y."/>
            <person name="Han B."/>
            <person name="Song L."/>
            <person name="Shu W."/>
        </authorList>
    </citation>
    <scope>NUCLEOTIDE SEQUENCE</scope>
    <source>
        <strain evidence="2">FACHB-1277</strain>
    </source>
</reference>
<dbReference type="AlphaFoldDB" id="A0A926UWB5"/>
<sequence>MSQPITLDDIFALFRESEQQRKEYQQAAEREMNRLREQSDRTDQQIEKTSQEITRLAAQVAQTNKQVGGLTSRWGEFVENLIKPAAARLFQEKGIEVHLTALRVTGQDDQGSIEIDILVENTTEVVAIEVKSHLEVRDVKRFLQTLERFKKAFPKHKNDKLYGAVAGIKIDERVNEYAIQEGLFLIQPAGDSVIIANGKDFKPKIW</sequence>
<comment type="caution">
    <text evidence="2">The sequence shown here is derived from an EMBL/GenBank/DDBJ whole genome shotgun (WGS) entry which is preliminary data.</text>
</comment>
<evidence type="ECO:0000313" key="2">
    <source>
        <dbReference type="EMBL" id="MBD2152370.1"/>
    </source>
</evidence>
<evidence type="ECO:0000313" key="3">
    <source>
        <dbReference type="Proteomes" id="UP000631421"/>
    </source>
</evidence>
<dbReference type="SUPFAM" id="SSF52980">
    <property type="entry name" value="Restriction endonuclease-like"/>
    <property type="match status" value="1"/>
</dbReference>
<reference evidence="2" key="1">
    <citation type="journal article" date="2015" name="ISME J.">
        <title>Draft Genome Sequence of Streptomyces incarnatus NRRL8089, which Produces the Nucleoside Antibiotic Sinefungin.</title>
        <authorList>
            <person name="Oshima K."/>
            <person name="Hattori M."/>
            <person name="Shimizu H."/>
            <person name="Fukuda K."/>
            <person name="Nemoto M."/>
            <person name="Inagaki K."/>
            <person name="Tamura T."/>
        </authorList>
    </citation>
    <scope>NUCLEOTIDE SEQUENCE</scope>
    <source>
        <strain evidence="2">FACHB-1277</strain>
    </source>
</reference>
<proteinExistence type="predicted"/>
<protein>
    <submittedName>
        <fullName evidence="2">DUF3782 domain-containing protein</fullName>
    </submittedName>
</protein>
<dbReference type="PANTHER" id="PTHR38753:SF1">
    <property type="entry name" value="SLR1441 PROTEIN"/>
    <property type="match status" value="1"/>
</dbReference>
<gene>
    <name evidence="2" type="ORF">H6F44_19945</name>
</gene>
<accession>A0A926UWB5</accession>
<dbReference type="Proteomes" id="UP000631421">
    <property type="component" value="Unassembled WGS sequence"/>
</dbReference>
<feature type="region of interest" description="Disordered" evidence="1">
    <location>
        <begin position="22"/>
        <end position="45"/>
    </location>
</feature>
<dbReference type="RefSeq" id="WP_190352818.1">
    <property type="nucleotide sequence ID" value="NZ_JACJPY010000100.1"/>
</dbReference>
<dbReference type="InterPro" id="IPR011335">
    <property type="entry name" value="Restrct_endonuc-II-like"/>
</dbReference>